<comment type="caution">
    <text evidence="6">The sequence shown here is derived from an EMBL/GenBank/DDBJ whole genome shotgun (WGS) entry which is preliminary data.</text>
</comment>
<dbReference type="PANTHER" id="PTHR43200">
    <property type="entry name" value="PHOSPHATASE"/>
    <property type="match status" value="1"/>
</dbReference>
<keyword evidence="3" id="KW-0479">Metal-binding</keyword>
<dbReference type="Gene3D" id="3.30.540.10">
    <property type="entry name" value="Fructose-1,6-Bisphosphatase, subunit A, domain 1"/>
    <property type="match status" value="1"/>
</dbReference>
<dbReference type="Pfam" id="PF00459">
    <property type="entry name" value="Inositol_P"/>
    <property type="match status" value="1"/>
</dbReference>
<accession>A0A094PU28</accession>
<dbReference type="PANTHER" id="PTHR43200:SF6">
    <property type="entry name" value="3'(2'),5'-BISPHOSPHATE NUCLEOTIDASE"/>
    <property type="match status" value="1"/>
</dbReference>
<dbReference type="SUPFAM" id="SSF56655">
    <property type="entry name" value="Carbohydrate phosphatase"/>
    <property type="match status" value="1"/>
</dbReference>
<organism evidence="6">
    <name type="scientific">freshwater metagenome</name>
    <dbReference type="NCBI Taxonomy" id="449393"/>
    <lineage>
        <taxon>unclassified sequences</taxon>
        <taxon>metagenomes</taxon>
        <taxon>ecological metagenomes</taxon>
    </lineage>
</organism>
<dbReference type="GO" id="GO:0046872">
    <property type="term" value="F:metal ion binding"/>
    <property type="evidence" value="ECO:0007669"/>
    <property type="project" value="UniProtKB-KW"/>
</dbReference>
<name>A0A094PU28_9ZZZZ</name>
<comment type="cofactor">
    <cofactor evidence="1">
        <name>Mg(2+)</name>
        <dbReference type="ChEBI" id="CHEBI:18420"/>
    </cofactor>
</comment>
<dbReference type="PRINTS" id="PR00377">
    <property type="entry name" value="IMPHPHTASES"/>
</dbReference>
<dbReference type="InterPro" id="IPR020583">
    <property type="entry name" value="Inositol_monoP_metal-BS"/>
</dbReference>
<dbReference type="InterPro" id="IPR000760">
    <property type="entry name" value="Inositol_monophosphatase-like"/>
</dbReference>
<evidence type="ECO:0000256" key="5">
    <source>
        <dbReference type="ARBA" id="ARBA00022842"/>
    </source>
</evidence>
<keyword evidence="5" id="KW-0460">Magnesium</keyword>
<dbReference type="AlphaFoldDB" id="A0A094PU28"/>
<gene>
    <name evidence="6" type="ORF">GM50_19275</name>
</gene>
<evidence type="ECO:0008006" key="7">
    <source>
        <dbReference type="Google" id="ProtNLM"/>
    </source>
</evidence>
<evidence type="ECO:0000313" key="6">
    <source>
        <dbReference type="EMBL" id="KGA14647.1"/>
    </source>
</evidence>
<dbReference type="Gene3D" id="3.40.190.80">
    <property type="match status" value="1"/>
</dbReference>
<evidence type="ECO:0000256" key="3">
    <source>
        <dbReference type="ARBA" id="ARBA00022723"/>
    </source>
</evidence>
<proteinExistence type="inferred from homology"/>
<dbReference type="GO" id="GO:0000105">
    <property type="term" value="P:L-histidine biosynthetic process"/>
    <property type="evidence" value="ECO:0007669"/>
    <property type="project" value="TreeGrafter"/>
</dbReference>
<evidence type="ECO:0000256" key="2">
    <source>
        <dbReference type="ARBA" id="ARBA00009759"/>
    </source>
</evidence>
<keyword evidence="4" id="KW-0378">Hydrolase</keyword>
<dbReference type="InterPro" id="IPR051090">
    <property type="entry name" value="Inositol_monoP_superfamily"/>
</dbReference>
<comment type="similarity">
    <text evidence="2">Belongs to the inositol monophosphatase superfamily.</text>
</comment>
<evidence type="ECO:0000256" key="1">
    <source>
        <dbReference type="ARBA" id="ARBA00001946"/>
    </source>
</evidence>
<sequence>MSTVNGSAQILDDLALAHALADLSDAITLDRYQSQDLVITTKPDNTPVTDADRAVETAIREALGTHRSDDGLVGEEFGSDKGSSGRYWVIDPIDGTKNFMRGVPTWATLIALVQVDTSGNEEVVVGIASAPALARRWAAAKGHGATVRFNAGTNDFTDSDPDKDFASFSLAVNEKRISVSKVSTLSDASISYSDFVGWGNRLDSFQKMLAGAWRTRGIGDFWSHVLVAEGAVDVAVEPSLAVWDMAALDIIVREAGGVFTNIAGQNGPFGGSGVSTNGLLHNAVINSLNP</sequence>
<dbReference type="PROSITE" id="PS00629">
    <property type="entry name" value="IMP_1"/>
    <property type="match status" value="1"/>
</dbReference>
<dbReference type="EMBL" id="JNSK01000122">
    <property type="protein sequence ID" value="KGA14647.1"/>
    <property type="molecule type" value="Genomic_DNA"/>
</dbReference>
<dbReference type="GO" id="GO:0016791">
    <property type="term" value="F:phosphatase activity"/>
    <property type="evidence" value="ECO:0007669"/>
    <property type="project" value="UniProtKB-ARBA"/>
</dbReference>
<reference evidence="6" key="1">
    <citation type="submission" date="2014-05" db="EMBL/GenBank/DDBJ databases">
        <title>Key roles for freshwater Actinobacteria revealed by deep metagenomic sequencing.</title>
        <authorList>
            <person name="Ghai R."/>
            <person name="Mizuno C.M."/>
            <person name="Picazo A."/>
            <person name="Camacho A."/>
            <person name="Rodriguez-Valera F."/>
        </authorList>
    </citation>
    <scope>NUCLEOTIDE SEQUENCE</scope>
</reference>
<evidence type="ECO:0000256" key="4">
    <source>
        <dbReference type="ARBA" id="ARBA00022801"/>
    </source>
</evidence>
<protein>
    <recommendedName>
        <fullName evidence="7">Histidinol phosphatase</fullName>
    </recommendedName>
</protein>